<protein>
    <recommendedName>
        <fullName evidence="3">O-acyltransferase WSD1 C-terminal domain-containing protein</fullName>
    </recommendedName>
</protein>
<keyword evidence="2" id="KW-0472">Membrane</keyword>
<dbReference type="PANTHER" id="PTHR31650">
    <property type="entry name" value="O-ACYLTRANSFERASE (WSD1-LIKE) FAMILY PROTEIN"/>
    <property type="match status" value="1"/>
</dbReference>
<dbReference type="InterPro" id="IPR045034">
    <property type="entry name" value="O-acyltransferase_WSD1-like"/>
</dbReference>
<feature type="coiled-coil region" evidence="1">
    <location>
        <begin position="524"/>
        <end position="551"/>
    </location>
</feature>
<dbReference type="InterPro" id="IPR009721">
    <property type="entry name" value="O-acyltransferase_WSD1_C"/>
</dbReference>
<dbReference type="GO" id="GO:0019432">
    <property type="term" value="P:triglyceride biosynthetic process"/>
    <property type="evidence" value="ECO:0007669"/>
    <property type="project" value="TreeGrafter"/>
</dbReference>
<evidence type="ECO:0000259" key="3">
    <source>
        <dbReference type="Pfam" id="PF06974"/>
    </source>
</evidence>
<dbReference type="Proteomes" id="UP001329430">
    <property type="component" value="Chromosome 4"/>
</dbReference>
<accession>A0AAN7VAU6</accession>
<dbReference type="GO" id="GO:0008374">
    <property type="term" value="F:O-acyltransferase activity"/>
    <property type="evidence" value="ECO:0007669"/>
    <property type="project" value="InterPro"/>
</dbReference>
<proteinExistence type="predicted"/>
<dbReference type="GO" id="GO:0005886">
    <property type="term" value="C:plasma membrane"/>
    <property type="evidence" value="ECO:0007669"/>
    <property type="project" value="TreeGrafter"/>
</dbReference>
<comment type="caution">
    <text evidence="4">The sequence shown here is derived from an EMBL/GenBank/DDBJ whole genome shotgun (WGS) entry which is preliminary data.</text>
</comment>
<evidence type="ECO:0000256" key="2">
    <source>
        <dbReference type="SAM" id="Phobius"/>
    </source>
</evidence>
<sequence>MEGEWCTETLVVPLTILLAMLLLNIQQLKEETRSWWVAAKFSLLFPVIICLVVVTLILQPFFFLYRTILSIKLRWKYGKRFYGLLSGADVPVTHPSIKYGMIGILMVVEIDINTVKNTVFECVQEFVIENILKNSSLAKLQTTVKSYGGYPYLESIGMRGEDCVYMLPTVDGVLDDTVLMKLLGRVQYKPFNGPYLWDVMVGTQPLYRKETDTYSNTKRYPVMIRVHHAIADGVTIMQLLGGVFSDKQTVNDDKSDKPTKVKDYILLRLFQLLGKIACLLIYFPSILYSLALIKSDVNDLHRGQFGNDENVALLFDENGTYLRKVKNIKNRTGASIPEIVCTAFSESLKDHIEKYKKESTKQTTFLLPVVRNEETRNMQNLSIKDISLKNKFSVMTLTIPFSSENEKGYNGKVPLYNKLIDVRRRTNTLRRSMEFYVSKVAFHIIAPSFPGTSRFYFVNFINNTATVSLLPGLPKGSYCNGKVVVTDVIFWIPHLMHIDLGFSSFSYDNRLILSFNCDRLYMSFEMAQEILDNVYKNIDLLEKELEFLHKHD</sequence>
<feature type="transmembrane region" description="Helical" evidence="2">
    <location>
        <begin position="272"/>
        <end position="293"/>
    </location>
</feature>
<evidence type="ECO:0000256" key="1">
    <source>
        <dbReference type="SAM" id="Coils"/>
    </source>
</evidence>
<keyword evidence="5" id="KW-1185">Reference proteome</keyword>
<feature type="transmembrane region" description="Helical" evidence="2">
    <location>
        <begin position="5"/>
        <end position="23"/>
    </location>
</feature>
<dbReference type="PANTHER" id="PTHR31650:SF1">
    <property type="entry name" value="WAX ESTER SYNTHASE_DIACYLGLYCEROL ACYLTRANSFERASE 4-RELATED"/>
    <property type="match status" value="1"/>
</dbReference>
<gene>
    <name evidence="4" type="ORF">RI129_006225</name>
</gene>
<keyword evidence="2" id="KW-1133">Transmembrane helix</keyword>
<dbReference type="Pfam" id="PF06974">
    <property type="entry name" value="WS_DGAT_C"/>
    <property type="match status" value="1"/>
</dbReference>
<feature type="transmembrane region" description="Helical" evidence="2">
    <location>
        <begin position="43"/>
        <end position="65"/>
    </location>
</feature>
<dbReference type="AlphaFoldDB" id="A0AAN7VAU6"/>
<name>A0AAN7VAU6_9COLE</name>
<organism evidence="4 5">
    <name type="scientific">Pyrocoelia pectoralis</name>
    <dbReference type="NCBI Taxonomy" id="417401"/>
    <lineage>
        <taxon>Eukaryota</taxon>
        <taxon>Metazoa</taxon>
        <taxon>Ecdysozoa</taxon>
        <taxon>Arthropoda</taxon>
        <taxon>Hexapoda</taxon>
        <taxon>Insecta</taxon>
        <taxon>Pterygota</taxon>
        <taxon>Neoptera</taxon>
        <taxon>Endopterygota</taxon>
        <taxon>Coleoptera</taxon>
        <taxon>Polyphaga</taxon>
        <taxon>Elateriformia</taxon>
        <taxon>Elateroidea</taxon>
        <taxon>Lampyridae</taxon>
        <taxon>Lampyrinae</taxon>
        <taxon>Pyrocoelia</taxon>
    </lineage>
</organism>
<reference evidence="4 5" key="1">
    <citation type="journal article" date="2024" name="Insects">
        <title>An Improved Chromosome-Level Genome Assembly of the Firefly Pyrocoelia pectoralis.</title>
        <authorList>
            <person name="Fu X."/>
            <person name="Meyer-Rochow V.B."/>
            <person name="Ballantyne L."/>
            <person name="Zhu X."/>
        </authorList>
    </citation>
    <scope>NUCLEOTIDE SEQUENCE [LARGE SCALE GENOMIC DNA]</scope>
    <source>
        <strain evidence="4">XCY_ONT2</strain>
    </source>
</reference>
<evidence type="ECO:0000313" key="4">
    <source>
        <dbReference type="EMBL" id="KAK5644925.1"/>
    </source>
</evidence>
<feature type="domain" description="O-acyltransferase WSD1 C-terminal" evidence="3">
    <location>
        <begin position="390"/>
        <end position="537"/>
    </location>
</feature>
<evidence type="ECO:0000313" key="5">
    <source>
        <dbReference type="Proteomes" id="UP001329430"/>
    </source>
</evidence>
<keyword evidence="2" id="KW-0812">Transmembrane</keyword>
<dbReference type="EMBL" id="JAVRBK010000004">
    <property type="protein sequence ID" value="KAK5644925.1"/>
    <property type="molecule type" value="Genomic_DNA"/>
</dbReference>
<keyword evidence="1" id="KW-0175">Coiled coil</keyword>